<keyword evidence="2" id="KW-1185">Reference proteome</keyword>
<keyword evidence="1" id="KW-1133">Transmembrane helix</keyword>
<evidence type="ECO:0000256" key="1">
    <source>
        <dbReference type="SAM" id="Phobius"/>
    </source>
</evidence>
<dbReference type="WBParaSite" id="PSAMB.scaffold820size40873.g8986.t1">
    <property type="protein sequence ID" value="PSAMB.scaffold820size40873.g8986.t1"/>
    <property type="gene ID" value="PSAMB.scaffold820size40873.g8986"/>
</dbReference>
<organism evidence="2 3">
    <name type="scientific">Plectus sambesii</name>
    <dbReference type="NCBI Taxonomy" id="2011161"/>
    <lineage>
        <taxon>Eukaryota</taxon>
        <taxon>Metazoa</taxon>
        <taxon>Ecdysozoa</taxon>
        <taxon>Nematoda</taxon>
        <taxon>Chromadorea</taxon>
        <taxon>Plectida</taxon>
        <taxon>Plectina</taxon>
        <taxon>Plectoidea</taxon>
        <taxon>Plectidae</taxon>
        <taxon>Plectus</taxon>
    </lineage>
</organism>
<name>A0A914XGL2_9BILA</name>
<keyword evidence="1" id="KW-0472">Membrane</keyword>
<accession>A0A914XGL2</accession>
<proteinExistence type="predicted"/>
<keyword evidence="1" id="KW-0812">Transmembrane</keyword>
<feature type="transmembrane region" description="Helical" evidence="1">
    <location>
        <begin position="77"/>
        <end position="93"/>
    </location>
</feature>
<reference evidence="3" key="1">
    <citation type="submission" date="2022-11" db="UniProtKB">
        <authorList>
            <consortium name="WormBaseParasite"/>
        </authorList>
    </citation>
    <scope>IDENTIFICATION</scope>
</reference>
<evidence type="ECO:0000313" key="3">
    <source>
        <dbReference type="WBParaSite" id="PSAMB.scaffold820size40873.g8986.t1"/>
    </source>
</evidence>
<protein>
    <submittedName>
        <fullName evidence="3">Uncharacterized protein</fullName>
    </submittedName>
</protein>
<sequence length="99" mass="10931">MSEQLELLKCQASRSSAEVKLGVLVQSIAAAMRVHTHLCFGRRKRTRSQLRGLCGFQASERSQEFAECLSALKTRGGLCYIASLIAFCWYAFAMKVPAG</sequence>
<evidence type="ECO:0000313" key="2">
    <source>
        <dbReference type="Proteomes" id="UP000887566"/>
    </source>
</evidence>
<dbReference type="Proteomes" id="UP000887566">
    <property type="component" value="Unplaced"/>
</dbReference>
<dbReference type="AlphaFoldDB" id="A0A914XGL2"/>